<reference evidence="1 2" key="1">
    <citation type="submission" date="2016-10" db="EMBL/GenBank/DDBJ databases">
        <title>Genome sequence of the basidiomycete white-rot fungus Trametes pubescens.</title>
        <authorList>
            <person name="Makela M.R."/>
            <person name="Granchi Z."/>
            <person name="Peng M."/>
            <person name="De Vries R.P."/>
            <person name="Grigoriev I."/>
            <person name="Riley R."/>
            <person name="Hilden K."/>
        </authorList>
    </citation>
    <scope>NUCLEOTIDE SEQUENCE [LARGE SCALE GENOMIC DNA]</scope>
    <source>
        <strain evidence="1 2">FBCC735</strain>
    </source>
</reference>
<gene>
    <name evidence="1" type="ORF">TRAPUB_2148</name>
</gene>
<dbReference type="Proteomes" id="UP000184267">
    <property type="component" value="Unassembled WGS sequence"/>
</dbReference>
<name>A0A1M2VHE2_TRAPU</name>
<dbReference type="EMBL" id="MNAD01001231">
    <property type="protein sequence ID" value="OJT06998.1"/>
    <property type="molecule type" value="Genomic_DNA"/>
</dbReference>
<protein>
    <submittedName>
        <fullName evidence="1">Uncharacterized protein</fullName>
    </submittedName>
</protein>
<comment type="caution">
    <text evidence="1">The sequence shown here is derived from an EMBL/GenBank/DDBJ whole genome shotgun (WGS) entry which is preliminary data.</text>
</comment>
<evidence type="ECO:0000313" key="2">
    <source>
        <dbReference type="Proteomes" id="UP000184267"/>
    </source>
</evidence>
<dbReference type="AlphaFoldDB" id="A0A1M2VHE2"/>
<evidence type="ECO:0000313" key="1">
    <source>
        <dbReference type="EMBL" id="OJT06998.1"/>
    </source>
</evidence>
<organism evidence="1 2">
    <name type="scientific">Trametes pubescens</name>
    <name type="common">White-rot fungus</name>
    <dbReference type="NCBI Taxonomy" id="154538"/>
    <lineage>
        <taxon>Eukaryota</taxon>
        <taxon>Fungi</taxon>
        <taxon>Dikarya</taxon>
        <taxon>Basidiomycota</taxon>
        <taxon>Agaricomycotina</taxon>
        <taxon>Agaricomycetes</taxon>
        <taxon>Polyporales</taxon>
        <taxon>Polyporaceae</taxon>
        <taxon>Trametes</taxon>
    </lineage>
</organism>
<keyword evidence="2" id="KW-1185">Reference proteome</keyword>
<sequence length="323" mass="36664">MPPPALPPDLLDEPTERRWMRSAKYALWRHPSGKDVPTYMRVTRLRYYQDHCIDEGWSGIRENAKRIERTFSGLELIEVDNGEHDDDIVPELALDEECEIVQFNTATISMRPLANPAHFHRLNLRVSVNAPQHEIIVRKASILFQSGRPCADLTIQEPEPICATIPGCRFGRVYSPAHEVKGWVRWRSECSKWYHRACMERAEPPNIPVSDGPILGGHGPTARDREFWAKVARLPIQRGPMPQVTDRGTLVYPVSHELLISAVRRVDSEIGCPPNARRWVLDTLEKMSREGDRADAALELESAFSAAAVLADWYRCPVCSTSI</sequence>
<proteinExistence type="predicted"/>
<accession>A0A1M2VHE2</accession>